<name>A0ABU9KVK5_9EURY</name>
<dbReference type="PANTHER" id="PTHR37292:SF2">
    <property type="entry name" value="DUF262 DOMAIN-CONTAINING PROTEIN"/>
    <property type="match status" value="1"/>
</dbReference>
<comment type="caution">
    <text evidence="2">The sequence shown here is derived from an EMBL/GenBank/DDBJ whole genome shotgun (WGS) entry which is preliminary data.</text>
</comment>
<evidence type="ECO:0000313" key="2">
    <source>
        <dbReference type="EMBL" id="MEL4305349.1"/>
    </source>
</evidence>
<dbReference type="Pfam" id="PF03235">
    <property type="entry name" value="GmrSD_N"/>
    <property type="match status" value="1"/>
</dbReference>
<dbReference type="EMBL" id="JBCAUS010000003">
    <property type="protein sequence ID" value="MEL4305349.1"/>
    <property type="molecule type" value="Genomic_DNA"/>
</dbReference>
<proteinExistence type="predicted"/>
<dbReference type="PANTHER" id="PTHR37292">
    <property type="entry name" value="VNG6097C"/>
    <property type="match status" value="1"/>
</dbReference>
<evidence type="ECO:0000259" key="1">
    <source>
        <dbReference type="Pfam" id="PF03235"/>
    </source>
</evidence>
<dbReference type="InterPro" id="IPR004919">
    <property type="entry name" value="GmrSD_N"/>
</dbReference>
<gene>
    <name evidence="2" type="ORF">WOA13_05845</name>
</gene>
<dbReference type="RefSeq" id="WP_342127014.1">
    <property type="nucleotide sequence ID" value="NZ_JBCAUS010000003.1"/>
</dbReference>
<feature type="domain" description="GmrSD restriction endonucleases N-terminal" evidence="1">
    <location>
        <begin position="16"/>
        <end position="218"/>
    </location>
</feature>
<evidence type="ECO:0000313" key="3">
    <source>
        <dbReference type="Proteomes" id="UP001396646"/>
    </source>
</evidence>
<accession>A0ABU9KVK5</accession>
<organism evidence="2 3">
    <name type="scientific">Methanococcoides cohabitans</name>
    <dbReference type="NCBI Taxonomy" id="3136559"/>
    <lineage>
        <taxon>Archaea</taxon>
        <taxon>Methanobacteriati</taxon>
        <taxon>Methanobacteriota</taxon>
        <taxon>Stenosarchaea group</taxon>
        <taxon>Methanomicrobia</taxon>
        <taxon>Methanosarcinales</taxon>
        <taxon>Methanosarcinaceae</taxon>
        <taxon>Methanococcoides</taxon>
    </lineage>
</organism>
<keyword evidence="3" id="KW-1185">Reference proteome</keyword>
<reference evidence="2 3" key="1">
    <citation type="submission" date="2024-04" db="EMBL/GenBank/DDBJ databases">
        <title>Methanococcoides sp. LMO-2.</title>
        <authorList>
            <person name="Liang L."/>
        </authorList>
    </citation>
    <scope>NUCLEOTIDE SEQUENCE [LARGE SCALE GENOMIC DNA]</scope>
    <source>
        <strain evidence="2 3">LMO-2</strain>
    </source>
</reference>
<dbReference type="Proteomes" id="UP001396646">
    <property type="component" value="Unassembled WGS sequence"/>
</dbReference>
<protein>
    <submittedName>
        <fullName evidence="2">DUF262 domain-containing protein</fullName>
    </submittedName>
</protein>
<sequence length="531" mass="61197">MSVEITPAPEPKIERIANLVNRIGSGDIKVPKFQRGFIWDKSQIIHLLESIYQGYPIGSVLFWLSEEQMKSEKEIGDFALPITPDKYPRNYILDGQQRLTSIYGVLKWDKPDVENKLNVYFDLQKKKFSHYTGKESSIHVPMSILFDTSNSLSFRYMLSEHSNSEELLKQFDILYETFREYLIPVVTIKEKTVESVCPIFERINSTGTQLDVFDLMVAATWDNDFDLNDRIDEIQSSTSLKNFDNIKKSTYLKMMSAIAGNGIKRSGIFKLRSMDTVELQDLTIKTKIAIERAVDFLSTDLNIPSDAFLPYEDQLIIFTYFFSKVKYPSQIQLESLRKWFWQTGFSEHFRGAAEGTAQKHISSIDSLIDGDNTSLHVRVSLVENDLLKRQFIKNSAFCKTLVLMFITKDPRNITNGEKIDSRIALSFYNKKEFHHIFPQDFLKEMGLSREKINNLCNICLLSSSQNKFVSNDAPSEYLSESIVNLNSDAEQIFKSNLIPIDESAGWRTDDYDVFLNQRAGLIIQEIEKLCE</sequence>